<dbReference type="EMBL" id="JACXVP010000011">
    <property type="protein sequence ID" value="KAG5578393.1"/>
    <property type="molecule type" value="Genomic_DNA"/>
</dbReference>
<comment type="caution">
    <text evidence="1">The sequence shown here is derived from an EMBL/GenBank/DDBJ whole genome shotgun (WGS) entry which is preliminary data.</text>
</comment>
<evidence type="ECO:0000313" key="1">
    <source>
        <dbReference type="EMBL" id="KAG5578393.1"/>
    </source>
</evidence>
<proteinExistence type="predicted"/>
<dbReference type="AlphaFoldDB" id="A0A9J5WRC0"/>
<dbReference type="Proteomes" id="UP000824120">
    <property type="component" value="Chromosome 11"/>
</dbReference>
<evidence type="ECO:0000313" key="2">
    <source>
        <dbReference type="Proteomes" id="UP000824120"/>
    </source>
</evidence>
<gene>
    <name evidence="1" type="ORF">H5410_058527</name>
</gene>
<organism evidence="1 2">
    <name type="scientific">Solanum commersonii</name>
    <name type="common">Commerson's wild potato</name>
    <name type="synonym">Commerson's nightshade</name>
    <dbReference type="NCBI Taxonomy" id="4109"/>
    <lineage>
        <taxon>Eukaryota</taxon>
        <taxon>Viridiplantae</taxon>
        <taxon>Streptophyta</taxon>
        <taxon>Embryophyta</taxon>
        <taxon>Tracheophyta</taxon>
        <taxon>Spermatophyta</taxon>
        <taxon>Magnoliopsida</taxon>
        <taxon>eudicotyledons</taxon>
        <taxon>Gunneridae</taxon>
        <taxon>Pentapetalae</taxon>
        <taxon>asterids</taxon>
        <taxon>lamiids</taxon>
        <taxon>Solanales</taxon>
        <taxon>Solanaceae</taxon>
        <taxon>Solanoideae</taxon>
        <taxon>Solaneae</taxon>
        <taxon>Solanum</taxon>
    </lineage>
</organism>
<keyword evidence="2" id="KW-1185">Reference proteome</keyword>
<sequence length="89" mass="10086">MIKGHFGVTLVRIRFFEGFVKNNNALKPSRSQKGSIQTQSLDELSKKAMEKLVLVVVVEVKHLKKVANCLGSYITLGFCIDKIKAIYMW</sequence>
<protein>
    <submittedName>
        <fullName evidence="1">Uncharacterized protein</fullName>
    </submittedName>
</protein>
<reference evidence="1 2" key="1">
    <citation type="submission" date="2020-09" db="EMBL/GenBank/DDBJ databases">
        <title>De no assembly of potato wild relative species, Solanum commersonii.</title>
        <authorList>
            <person name="Cho K."/>
        </authorList>
    </citation>
    <scope>NUCLEOTIDE SEQUENCE [LARGE SCALE GENOMIC DNA]</scope>
    <source>
        <strain evidence="1">LZ3.2</strain>
        <tissue evidence="1">Leaf</tissue>
    </source>
</reference>
<name>A0A9J5WRC0_SOLCO</name>
<accession>A0A9J5WRC0</accession>